<evidence type="ECO:0000256" key="3">
    <source>
        <dbReference type="ARBA" id="ARBA00022723"/>
    </source>
</evidence>
<keyword evidence="5" id="KW-0862">Zinc</keyword>
<dbReference type="SMART" id="SM00336">
    <property type="entry name" value="BBOX"/>
    <property type="match status" value="2"/>
</dbReference>
<dbReference type="EMBL" id="CM010628">
    <property type="protein sequence ID" value="RID81306.1"/>
    <property type="molecule type" value="Genomic_DNA"/>
</dbReference>
<feature type="domain" description="B box-type" evidence="9">
    <location>
        <begin position="46"/>
        <end position="93"/>
    </location>
</feature>
<sequence>MLKEESNESGGTRACGTCRSAACTIYREADSTYLCTTCDARVHAAKRVRVCDSCESAPAEFFCKADAASLCTACDAEIHSANPLARRHQRVPISANSCGSMATDGDNNVMMVGEEKEDEDEVASWLMLNQGKNNQNNGFLFGVEYLDLVDYSSGTDNQFEGQYSQYQRSFGGGEDGVVPLELEESSTSHMQQSQHNFHLGVNYGYSTEPQYSYVSVVPESSSDTTVQHAKETIDQVSGPPTQMVQQLTPADREARVLRYREKKKRRKFEKTIRYASRKAYAEVRPRIKGRFAKRIDMEADAEQLFSTSLMSNTSYGIVPSF</sequence>
<dbReference type="Pfam" id="PF06203">
    <property type="entry name" value="CCT"/>
    <property type="match status" value="1"/>
</dbReference>
<reference evidence="13" key="2">
    <citation type="submission" date="2018-11" db="EMBL/GenBank/DDBJ databases">
        <authorList>
            <consortium name="Genoscope - CEA"/>
            <person name="William W."/>
        </authorList>
    </citation>
    <scope>NUCLEOTIDE SEQUENCE</scope>
</reference>
<evidence type="ECO:0000256" key="7">
    <source>
        <dbReference type="PROSITE-ProRule" id="PRU00024"/>
    </source>
</evidence>
<comment type="similarity">
    <text evidence="2">Belongs to the CONSTANS family.</text>
</comment>
<dbReference type="GO" id="GO:0008270">
    <property type="term" value="F:zinc ion binding"/>
    <property type="evidence" value="ECO:0007669"/>
    <property type="project" value="UniProtKB-KW"/>
</dbReference>
<dbReference type="EMBL" id="LS974617">
    <property type="protein sequence ID" value="CAG7890980.1"/>
    <property type="molecule type" value="Genomic_DNA"/>
</dbReference>
<dbReference type="InterPro" id="IPR045281">
    <property type="entry name" value="CONSTANS-like"/>
</dbReference>
<evidence type="ECO:0000256" key="4">
    <source>
        <dbReference type="ARBA" id="ARBA00022771"/>
    </source>
</evidence>
<evidence type="ECO:0000256" key="6">
    <source>
        <dbReference type="ARBA" id="ARBA00023242"/>
    </source>
</evidence>
<dbReference type="Pfam" id="PF00643">
    <property type="entry name" value="zf-B_box"/>
    <property type="match status" value="1"/>
</dbReference>
<evidence type="ECO:0000256" key="2">
    <source>
        <dbReference type="ARBA" id="ARBA00010024"/>
    </source>
</evidence>
<reference evidence="12 14" key="1">
    <citation type="submission" date="2018-06" db="EMBL/GenBank/DDBJ databases">
        <title>WGS assembly of Brassica rapa FPsc.</title>
        <authorList>
            <person name="Bowman J."/>
            <person name="Kohchi T."/>
            <person name="Yamato K."/>
            <person name="Jenkins J."/>
            <person name="Shu S."/>
            <person name="Ishizaki K."/>
            <person name="Yamaoka S."/>
            <person name="Nishihama R."/>
            <person name="Nakamura Y."/>
            <person name="Berger F."/>
            <person name="Adam C."/>
            <person name="Aki S."/>
            <person name="Althoff F."/>
            <person name="Araki T."/>
            <person name="Arteaga-Vazquez M."/>
            <person name="Balasubrmanian S."/>
            <person name="Bauer D."/>
            <person name="Boehm C."/>
            <person name="Briginshaw L."/>
            <person name="Caballero-Perez J."/>
            <person name="Catarino B."/>
            <person name="Chen F."/>
            <person name="Chiyoda S."/>
            <person name="Chovatia M."/>
            <person name="Davies K."/>
            <person name="Delmans M."/>
            <person name="Demura T."/>
            <person name="Dierschke T."/>
            <person name="Dolan L."/>
            <person name="Dorantes-Acosta A."/>
            <person name="Eklund D."/>
            <person name="Florent S."/>
            <person name="Flores-Sandoval E."/>
            <person name="Fujiyama A."/>
            <person name="Fukuzawa H."/>
            <person name="Galik B."/>
            <person name="Grimanelli D."/>
            <person name="Grimwood J."/>
            <person name="Grossniklaus U."/>
            <person name="Hamada T."/>
            <person name="Haseloff J."/>
            <person name="Hetherington A."/>
            <person name="Higo A."/>
            <person name="Hirakawa Y."/>
            <person name="Hundley H."/>
            <person name="Ikeda Y."/>
            <person name="Inoue K."/>
            <person name="Inoue S."/>
            <person name="Ishida S."/>
            <person name="Jia Q."/>
            <person name="Kakita M."/>
            <person name="Kanazawa T."/>
            <person name="Kawai Y."/>
            <person name="Kawashima T."/>
            <person name="Kennedy M."/>
            <person name="Kinose K."/>
            <person name="Kinoshita T."/>
            <person name="Kohara Y."/>
            <person name="Koide E."/>
            <person name="Komatsu K."/>
            <person name="Kopischke S."/>
            <person name="Kubo M."/>
            <person name="Kyozuka J."/>
            <person name="Lagercrantz U."/>
            <person name="Lin S."/>
            <person name="Lindquist E."/>
            <person name="Lipzen A."/>
            <person name="Lu C."/>
            <person name="Luna E."/>
            <person name="Martienssen R."/>
            <person name="Minamino N."/>
            <person name="Mizutani M."/>
            <person name="Mizutani M."/>
            <person name="Mochizuki N."/>
            <person name="Monte I."/>
            <person name="Mosher R."/>
            <person name="Nagasaki H."/>
            <person name="Nakagami H."/>
            <person name="Naramoto S."/>
            <person name="Nishitani K."/>
            <person name="Ohtani M."/>
            <person name="Okamoto T."/>
            <person name="Okumura M."/>
            <person name="Phillips J."/>
            <person name="Pollak B."/>
            <person name="Reinders A."/>
            <person name="Roevekamp M."/>
            <person name="Sano R."/>
            <person name="Sawa S."/>
            <person name="Schmid M."/>
            <person name="Shirakawa M."/>
            <person name="Solano R."/>
            <person name="Spunde A."/>
            <person name="Suetsugu N."/>
            <person name="Sugano S."/>
            <person name="Sugiyama A."/>
            <person name="Sun R."/>
            <person name="Suzuki Y."/>
            <person name="Takenaka M."/>
            <person name="Takezawa D."/>
            <person name="Tomogane H."/>
            <person name="Tsuzuki M."/>
            <person name="Ueda T."/>
            <person name="Umeda M."/>
            <person name="Ward J."/>
            <person name="Watanabe Y."/>
            <person name="Yazaki K."/>
            <person name="Yokoyama R."/>
            <person name="Yoshitake Y."/>
            <person name="Yotsui I."/>
            <person name="Zachgo S."/>
            <person name="Schmutz J."/>
        </authorList>
    </citation>
    <scope>NUCLEOTIDE SEQUENCE [LARGE SCALE GENOMIC DNA]</scope>
    <source>
        <strain evidence="14">cv. B-3</strain>
    </source>
</reference>
<dbReference type="InterPro" id="IPR000315">
    <property type="entry name" value="Znf_B-box"/>
</dbReference>
<protein>
    <submittedName>
        <fullName evidence="11">Uncharacterized protein</fullName>
    </submittedName>
</protein>
<evidence type="ECO:0000256" key="5">
    <source>
        <dbReference type="ARBA" id="ARBA00022833"/>
    </source>
</evidence>
<dbReference type="GO" id="GO:0005634">
    <property type="term" value="C:nucleus"/>
    <property type="evidence" value="ECO:0007669"/>
    <property type="project" value="UniProtKB-SubCell"/>
</dbReference>
<dbReference type="EMBL" id="LR031678">
    <property type="protein sequence ID" value="VDD26253.1"/>
    <property type="molecule type" value="Genomic_DNA"/>
</dbReference>
<dbReference type="InterPro" id="IPR049808">
    <property type="entry name" value="CONSTANS-like_Bbox1"/>
</dbReference>
<organism evidence="12 14">
    <name type="scientific">Brassica campestris</name>
    <name type="common">Field mustard</name>
    <dbReference type="NCBI Taxonomy" id="3711"/>
    <lineage>
        <taxon>Eukaryota</taxon>
        <taxon>Viridiplantae</taxon>
        <taxon>Streptophyta</taxon>
        <taxon>Embryophyta</taxon>
        <taxon>Tracheophyta</taxon>
        <taxon>Spermatophyta</taxon>
        <taxon>Magnoliopsida</taxon>
        <taxon>eudicotyledons</taxon>
        <taxon>Gunneridae</taxon>
        <taxon>Pentapetalae</taxon>
        <taxon>rosids</taxon>
        <taxon>malvids</taxon>
        <taxon>Brassicales</taxon>
        <taxon>Brassicaceae</taxon>
        <taxon>Brassiceae</taxon>
        <taxon>Brassica</taxon>
    </lineage>
</organism>
<name>A0A398B0I6_BRACM</name>
<keyword evidence="3" id="KW-0479">Metal-binding</keyword>
<gene>
    <name evidence="11" type="ORF">BRAPAZ1V2_A01P50560.2</name>
    <name evidence="12" type="ORF">BRARA_A03895</name>
    <name evidence="13" type="ORF">BRASC141T45624Z</name>
</gene>
<dbReference type="AlphaFoldDB" id="A0A398B0I6"/>
<dbReference type="Proteomes" id="UP000264353">
    <property type="component" value="Chromosome A1"/>
</dbReference>
<comment type="subcellular location">
    <subcellularLocation>
        <location evidence="1 8">Nucleus</location>
    </subcellularLocation>
</comment>
<dbReference type="Proteomes" id="UP000694005">
    <property type="component" value="Chromosome A01"/>
</dbReference>
<evidence type="ECO:0000313" key="12">
    <source>
        <dbReference type="EMBL" id="RID81306.1"/>
    </source>
</evidence>
<dbReference type="GO" id="GO:0009909">
    <property type="term" value="P:regulation of flower development"/>
    <property type="evidence" value="ECO:0007669"/>
    <property type="project" value="InterPro"/>
</dbReference>
<dbReference type="CDD" id="cd19821">
    <property type="entry name" value="Bbox1_BBX-like"/>
    <property type="match status" value="1"/>
</dbReference>
<feature type="domain" description="CCT" evidence="10">
    <location>
        <begin position="252"/>
        <end position="294"/>
    </location>
</feature>
<accession>A0A398B0I6</accession>
<evidence type="ECO:0000256" key="8">
    <source>
        <dbReference type="PROSITE-ProRule" id="PRU00357"/>
    </source>
</evidence>
<proteinExistence type="inferred from homology"/>
<evidence type="ECO:0000256" key="1">
    <source>
        <dbReference type="ARBA" id="ARBA00004123"/>
    </source>
</evidence>
<dbReference type="PANTHER" id="PTHR31319:SF44">
    <property type="entry name" value="ZINC FINGER PROTEIN CONSTANS-LIKE 2"/>
    <property type="match status" value="1"/>
</dbReference>
<keyword evidence="4 7" id="KW-0863">Zinc-finger</keyword>
<dbReference type="PROSITE" id="PS51017">
    <property type="entry name" value="CCT"/>
    <property type="match status" value="1"/>
</dbReference>
<evidence type="ECO:0000259" key="10">
    <source>
        <dbReference type="PROSITE" id="PS51017"/>
    </source>
</evidence>
<keyword evidence="6 8" id="KW-0539">Nucleus</keyword>
<evidence type="ECO:0000259" key="9">
    <source>
        <dbReference type="PROSITE" id="PS50119"/>
    </source>
</evidence>
<evidence type="ECO:0000313" key="14">
    <source>
        <dbReference type="Proteomes" id="UP000264353"/>
    </source>
</evidence>
<dbReference type="Gramene" id="A01p50560.2_BraZ1">
    <property type="protein sequence ID" value="A01p50560.2_BraZ1.CDS.1"/>
    <property type="gene ID" value="A01g50560.2_BraZ1"/>
</dbReference>
<evidence type="ECO:0000313" key="13">
    <source>
        <dbReference type="EMBL" id="VDD26253.1"/>
    </source>
</evidence>
<dbReference type="InterPro" id="IPR010402">
    <property type="entry name" value="CCT_domain"/>
</dbReference>
<dbReference type="PROSITE" id="PS50119">
    <property type="entry name" value="ZF_BBOX"/>
    <property type="match status" value="1"/>
</dbReference>
<dbReference type="PANTHER" id="PTHR31319">
    <property type="entry name" value="ZINC FINGER PROTEIN CONSTANS-LIKE 4"/>
    <property type="match status" value="1"/>
</dbReference>
<evidence type="ECO:0000313" key="11">
    <source>
        <dbReference type="EMBL" id="CAG7890980.1"/>
    </source>
</evidence>